<dbReference type="HOGENOM" id="CLU_2831832_0_0_1"/>
<organism evidence="1 2">
    <name type="scientific">Paracoccidioides lutzii (strain ATCC MYA-826 / Pb01)</name>
    <name type="common">Paracoccidioides brasiliensis</name>
    <dbReference type="NCBI Taxonomy" id="502779"/>
    <lineage>
        <taxon>Eukaryota</taxon>
        <taxon>Fungi</taxon>
        <taxon>Dikarya</taxon>
        <taxon>Ascomycota</taxon>
        <taxon>Pezizomycotina</taxon>
        <taxon>Eurotiomycetes</taxon>
        <taxon>Eurotiomycetidae</taxon>
        <taxon>Onygenales</taxon>
        <taxon>Ajellomycetaceae</taxon>
        <taxon>Paracoccidioides</taxon>
    </lineage>
</organism>
<dbReference type="Proteomes" id="UP000002059">
    <property type="component" value="Partially assembled WGS sequence"/>
</dbReference>
<evidence type="ECO:0000313" key="1">
    <source>
        <dbReference type="EMBL" id="KGQ00840.1"/>
    </source>
</evidence>
<dbReference type="VEuPathDB" id="FungiDB:PAAG_12505"/>
<dbReference type="EMBL" id="KN294020">
    <property type="protein sequence ID" value="KGQ00840.1"/>
    <property type="molecule type" value="Genomic_DNA"/>
</dbReference>
<sequence>MAEVLAKSPDELLLEGRFAKFVLGSQEDEGTLFSHSQSNIIMTAQLAIYTSSRISSPAQTTRTSQN</sequence>
<gene>
    <name evidence="1" type="ORF">PAAG_12505</name>
</gene>
<protein>
    <submittedName>
        <fullName evidence="1">Uncharacterized protein</fullName>
    </submittedName>
</protein>
<dbReference type="AlphaFoldDB" id="A0A0A2V3W0"/>
<dbReference type="KEGG" id="pbl:PAAG_12505"/>
<dbReference type="OrthoDB" id="408631at2759"/>
<keyword evidence="2" id="KW-1185">Reference proteome</keyword>
<evidence type="ECO:0000313" key="2">
    <source>
        <dbReference type="Proteomes" id="UP000002059"/>
    </source>
</evidence>
<name>A0A0A2V3W0_PARBA</name>
<dbReference type="GeneID" id="26971133"/>
<accession>A0A0A2V3W0</accession>
<reference evidence="1 2" key="1">
    <citation type="journal article" date="2011" name="PLoS Genet.">
        <title>Comparative genomic analysis of human fungal pathogens causing paracoccidioidomycosis.</title>
        <authorList>
            <person name="Desjardins C.A."/>
            <person name="Champion M.D."/>
            <person name="Holder J.W."/>
            <person name="Muszewska A."/>
            <person name="Goldberg J."/>
            <person name="Bailao A.M."/>
            <person name="Brigido M.M."/>
            <person name="Ferreira M.E."/>
            <person name="Garcia A.M."/>
            <person name="Grynberg M."/>
            <person name="Gujja S."/>
            <person name="Heiman D.I."/>
            <person name="Henn M.R."/>
            <person name="Kodira C.D."/>
            <person name="Leon-Narvaez H."/>
            <person name="Longo L.V."/>
            <person name="Ma L.J."/>
            <person name="Malavazi I."/>
            <person name="Matsuo A.L."/>
            <person name="Morais F.V."/>
            <person name="Pereira M."/>
            <person name="Rodriguez-Brito S."/>
            <person name="Sakthikumar S."/>
            <person name="Salem-Izacc S.M."/>
            <person name="Sykes S.M."/>
            <person name="Teixeira M.M."/>
            <person name="Vallejo M.C."/>
            <person name="Walter M.E."/>
            <person name="Yandava C."/>
            <person name="Young S."/>
            <person name="Zeng Q."/>
            <person name="Zucker J."/>
            <person name="Felipe M.S."/>
            <person name="Goldman G.H."/>
            <person name="Haas B.J."/>
            <person name="McEwen J.G."/>
            <person name="Nino-Vega G."/>
            <person name="Puccia R."/>
            <person name="San-Blas G."/>
            <person name="Soares C.M."/>
            <person name="Birren B.W."/>
            <person name="Cuomo C.A."/>
        </authorList>
    </citation>
    <scope>NUCLEOTIDE SEQUENCE [LARGE SCALE GENOMIC DNA]</scope>
    <source>
        <strain evidence="2">ATCC MYA-826 / Pb01</strain>
    </source>
</reference>
<dbReference type="RefSeq" id="XP_015702416.1">
    <property type="nucleotide sequence ID" value="XM_015847984.1"/>
</dbReference>
<proteinExistence type="predicted"/>